<keyword evidence="3" id="KW-1185">Reference proteome</keyword>
<proteinExistence type="predicted"/>
<dbReference type="eggNOG" id="arCOG04545">
    <property type="taxonomic scope" value="Archaea"/>
</dbReference>
<organism evidence="2 3">
    <name type="scientific">Halorhabdus utahensis (strain DSM 12940 / JCM 11049 / AX-2)</name>
    <dbReference type="NCBI Taxonomy" id="519442"/>
    <lineage>
        <taxon>Archaea</taxon>
        <taxon>Methanobacteriati</taxon>
        <taxon>Methanobacteriota</taxon>
        <taxon>Stenosarchaea group</taxon>
        <taxon>Halobacteria</taxon>
        <taxon>Halobacteriales</taxon>
        <taxon>Haloarculaceae</taxon>
        <taxon>Halorhabdus</taxon>
    </lineage>
</organism>
<dbReference type="InterPro" id="IPR058427">
    <property type="entry name" value="DUF8114"/>
</dbReference>
<dbReference type="KEGG" id="hut:Huta_2655"/>
<sequence length="177" mass="19489">MAKVSIGLRGWRFEEDDVFDDDGSLKTLVEMPPDTRSRILRLTALVGEPCDACYLEHGEANVAECNVGSIVYGEPTGTVLLCGPHESDFLYWYREEGGSDLAGEPELANAFQEWFADGGRAPAGYGGLEHVEEDRDELPDVNPGALDSLEDELCAMDESEREELDADVEDLDLDIDE</sequence>
<gene>
    <name evidence="2" type="ordered locus">Huta_2655</name>
</gene>
<reference evidence="2 3" key="1">
    <citation type="journal article" date="2009" name="Stand. Genomic Sci.">
        <title>Complete genome sequence of Halorhabdus utahensis type strain (AX-2).</title>
        <authorList>
            <person name="Anderson I."/>
            <person name="Tindall B.J."/>
            <person name="Pomrenke H."/>
            <person name="Goker M."/>
            <person name="Lapidus A."/>
            <person name="Nolan M."/>
            <person name="Copeland A."/>
            <person name="Glavina Del Rio T."/>
            <person name="Chen F."/>
            <person name="Tice H."/>
            <person name="Cheng J.F."/>
            <person name="Lucas S."/>
            <person name="Chertkov O."/>
            <person name="Bruce D."/>
            <person name="Brettin T."/>
            <person name="Detter J.C."/>
            <person name="Han C."/>
            <person name="Goodwin L."/>
            <person name="Land M."/>
            <person name="Hauser L."/>
            <person name="Chang Y.J."/>
            <person name="Jeffries C.D."/>
            <person name="Pitluck S."/>
            <person name="Pati A."/>
            <person name="Mavromatis K."/>
            <person name="Ivanova N."/>
            <person name="Ovchinnikova G."/>
            <person name="Chen A."/>
            <person name="Palaniappan K."/>
            <person name="Chain P."/>
            <person name="Rohde M."/>
            <person name="Bristow J."/>
            <person name="Eisen J.A."/>
            <person name="Markowitz V."/>
            <person name="Hugenholtz P."/>
            <person name="Kyrpides N.C."/>
            <person name="Klenk H.P."/>
        </authorList>
    </citation>
    <scope>NUCLEOTIDE SEQUENCE [LARGE SCALE GENOMIC DNA]</scope>
    <source>
        <strain evidence="3">DSM 12940 / JCM 11049 / AX-2</strain>
    </source>
</reference>
<dbReference type="HOGENOM" id="CLU_1536612_0_0_2"/>
<evidence type="ECO:0000256" key="1">
    <source>
        <dbReference type="SAM" id="MobiDB-lite"/>
    </source>
</evidence>
<dbReference type="GeneID" id="8384960"/>
<dbReference type="RefSeq" id="WP_015790378.1">
    <property type="nucleotide sequence ID" value="NC_013158.1"/>
</dbReference>
<evidence type="ECO:0000313" key="3">
    <source>
        <dbReference type="Proteomes" id="UP000002071"/>
    </source>
</evidence>
<dbReference type="Pfam" id="PF26419">
    <property type="entry name" value="DUF8114"/>
    <property type="match status" value="1"/>
</dbReference>
<dbReference type="Proteomes" id="UP000002071">
    <property type="component" value="Chromosome"/>
</dbReference>
<protein>
    <submittedName>
        <fullName evidence="2">Uncharacterized protein</fullName>
    </submittedName>
</protein>
<dbReference type="EMBL" id="CP001687">
    <property type="protein sequence ID" value="ACV12816.1"/>
    <property type="molecule type" value="Genomic_DNA"/>
</dbReference>
<feature type="region of interest" description="Disordered" evidence="1">
    <location>
        <begin position="156"/>
        <end position="177"/>
    </location>
</feature>
<evidence type="ECO:0000313" key="2">
    <source>
        <dbReference type="EMBL" id="ACV12816.1"/>
    </source>
</evidence>
<name>C7NQ90_HALUD</name>
<dbReference type="AlphaFoldDB" id="C7NQ90"/>
<dbReference type="OrthoDB" id="341007at2157"/>
<accession>C7NQ90</accession>